<dbReference type="InterPro" id="IPR016181">
    <property type="entry name" value="Acyl_CoA_acyltransferase"/>
</dbReference>
<name>A0ABU9XHD9_9BACI</name>
<protein>
    <submittedName>
        <fullName evidence="2">GNAT family N-acetyltransferase</fullName>
    </submittedName>
</protein>
<dbReference type="Gene3D" id="3.40.630.30">
    <property type="match status" value="2"/>
</dbReference>
<dbReference type="InterPro" id="IPR000182">
    <property type="entry name" value="GNAT_dom"/>
</dbReference>
<sequence>MLSGKELHAIKTLKEICEKEDGFDLKLNFDMLENRTEGLKEDFFHYEEERLVGFLGSYRFGSKVELCGMVHPNYRRKGIFTKLLQSALEEMNKQTVETILLNAPTGSTSAKGFLKSIPCEFSFAEYQMKWLETSLTENPTVIIRPARSKEDIEAVIQLEVLGFGLPEEDVRMMNQMIKETHNDRTFLIEVDGDIAGKIRVSESDGEAWIYGFAVYPELRGRGIGRNALSNVVKMEHEKGFSVFLEVEAKNKRALQLYESCGFQSYHSQDYYTYHRE</sequence>
<dbReference type="PANTHER" id="PTHR43617:SF20">
    <property type="entry name" value="N-ALPHA-ACETYLTRANSFERASE RIMI"/>
    <property type="match status" value="1"/>
</dbReference>
<dbReference type="PANTHER" id="PTHR43617">
    <property type="entry name" value="L-AMINO ACID N-ACETYLTRANSFERASE"/>
    <property type="match status" value="1"/>
</dbReference>
<feature type="domain" description="N-acetyltransferase" evidence="1">
    <location>
        <begin position="1"/>
        <end position="142"/>
    </location>
</feature>
<keyword evidence="3" id="KW-1185">Reference proteome</keyword>
<evidence type="ECO:0000313" key="3">
    <source>
        <dbReference type="Proteomes" id="UP001444625"/>
    </source>
</evidence>
<dbReference type="EMBL" id="JBDIML010000002">
    <property type="protein sequence ID" value="MEN2766923.1"/>
    <property type="molecule type" value="Genomic_DNA"/>
</dbReference>
<evidence type="ECO:0000313" key="2">
    <source>
        <dbReference type="EMBL" id="MEN2766923.1"/>
    </source>
</evidence>
<dbReference type="Pfam" id="PF00583">
    <property type="entry name" value="Acetyltransf_1"/>
    <property type="match status" value="2"/>
</dbReference>
<dbReference type="RefSeq" id="WP_345824388.1">
    <property type="nucleotide sequence ID" value="NZ_JBDIML010000002.1"/>
</dbReference>
<feature type="domain" description="N-acetyltransferase" evidence="1">
    <location>
        <begin position="141"/>
        <end position="276"/>
    </location>
</feature>
<dbReference type="CDD" id="cd04301">
    <property type="entry name" value="NAT_SF"/>
    <property type="match status" value="2"/>
</dbReference>
<reference evidence="2 3" key="1">
    <citation type="submission" date="2024-05" db="EMBL/GenBank/DDBJ databases">
        <authorList>
            <person name="Haq I."/>
            <person name="Ullah Z."/>
            <person name="Ahmad R."/>
            <person name="Li M."/>
            <person name="Tong Y."/>
        </authorList>
    </citation>
    <scope>NUCLEOTIDE SEQUENCE [LARGE SCALE GENOMIC DNA]</scope>
    <source>
        <strain evidence="2 3">16A2E</strain>
    </source>
</reference>
<dbReference type="SUPFAM" id="SSF55729">
    <property type="entry name" value="Acyl-CoA N-acyltransferases (Nat)"/>
    <property type="match status" value="2"/>
</dbReference>
<evidence type="ECO:0000259" key="1">
    <source>
        <dbReference type="PROSITE" id="PS51186"/>
    </source>
</evidence>
<proteinExistence type="predicted"/>
<comment type="caution">
    <text evidence="2">The sequence shown here is derived from an EMBL/GenBank/DDBJ whole genome shotgun (WGS) entry which is preliminary data.</text>
</comment>
<gene>
    <name evidence="2" type="ORF">ABC228_06980</name>
</gene>
<dbReference type="Proteomes" id="UP001444625">
    <property type="component" value="Unassembled WGS sequence"/>
</dbReference>
<dbReference type="PROSITE" id="PS51186">
    <property type="entry name" value="GNAT"/>
    <property type="match status" value="2"/>
</dbReference>
<accession>A0ABU9XHD9</accession>
<dbReference type="InterPro" id="IPR050276">
    <property type="entry name" value="MshD_Acetyltransferase"/>
</dbReference>
<organism evidence="2 3">
    <name type="scientific">Ornithinibacillus xuwenensis</name>
    <dbReference type="NCBI Taxonomy" id="3144668"/>
    <lineage>
        <taxon>Bacteria</taxon>
        <taxon>Bacillati</taxon>
        <taxon>Bacillota</taxon>
        <taxon>Bacilli</taxon>
        <taxon>Bacillales</taxon>
        <taxon>Bacillaceae</taxon>
        <taxon>Ornithinibacillus</taxon>
    </lineage>
</organism>